<reference evidence="8 9" key="1">
    <citation type="submission" date="2018-06" db="EMBL/GenBank/DDBJ databases">
        <authorList>
            <person name="Strepis N."/>
        </authorList>
    </citation>
    <scope>NUCLEOTIDE SEQUENCE [LARGE SCALE GENOMIC DNA]</scope>
    <source>
        <strain evidence="8">LUCI</strain>
    </source>
</reference>
<keyword evidence="3" id="KW-0597">Phosphoprotein</keyword>
<dbReference type="PROSITE" id="PS00372">
    <property type="entry name" value="PTS_EIIA_TYPE_2_HIS"/>
    <property type="match status" value="1"/>
</dbReference>
<dbReference type="EMBL" id="UPPP01000066">
    <property type="protein sequence ID" value="VBB06633.1"/>
    <property type="molecule type" value="Genomic_DNA"/>
</dbReference>
<dbReference type="GO" id="GO:0005737">
    <property type="term" value="C:cytoplasm"/>
    <property type="evidence" value="ECO:0007669"/>
    <property type="project" value="UniProtKB-SubCell"/>
</dbReference>
<dbReference type="Proteomes" id="UP000277811">
    <property type="component" value="Unassembled WGS sequence"/>
</dbReference>
<keyword evidence="6" id="KW-0598">Phosphotransferase system</keyword>
<evidence type="ECO:0000313" key="9">
    <source>
        <dbReference type="Proteomes" id="UP000277811"/>
    </source>
</evidence>
<protein>
    <submittedName>
        <fullName evidence="8">Phosphotransferase/anion transporter</fullName>
    </submittedName>
</protein>
<evidence type="ECO:0000256" key="5">
    <source>
        <dbReference type="ARBA" id="ARBA00022679"/>
    </source>
</evidence>
<proteinExistence type="predicted"/>
<organism evidence="8 9">
    <name type="scientific">Lucifera butyrica</name>
    <dbReference type="NCBI Taxonomy" id="1351585"/>
    <lineage>
        <taxon>Bacteria</taxon>
        <taxon>Bacillati</taxon>
        <taxon>Bacillota</taxon>
        <taxon>Negativicutes</taxon>
        <taxon>Veillonellales</taxon>
        <taxon>Veillonellaceae</taxon>
        <taxon>Lucifera</taxon>
    </lineage>
</organism>
<keyword evidence="2" id="KW-0813">Transport</keyword>
<accession>A0A498R915</accession>
<evidence type="ECO:0000256" key="4">
    <source>
        <dbReference type="ARBA" id="ARBA00022597"/>
    </source>
</evidence>
<dbReference type="RefSeq" id="WP_122627577.1">
    <property type="nucleotide sequence ID" value="NZ_UPPP01000066.1"/>
</dbReference>
<sequence>MLINENLILLDFEAATKDEAIRQLALMAAKEGKLASLDDYTQSVMEREKTYTTGVGNGIAIPHGKSKAVKEAMIVFGKSKTGIEWDAADGSPVNMIFLLGVPEENVDNFHLKVLSQLSRKLMDDDFVESLKKANSRREVLNALKDIKAC</sequence>
<keyword evidence="4" id="KW-0762">Sugar transport</keyword>
<dbReference type="OrthoDB" id="9782569at2"/>
<evidence type="ECO:0000256" key="2">
    <source>
        <dbReference type="ARBA" id="ARBA00022448"/>
    </source>
</evidence>
<evidence type="ECO:0000256" key="3">
    <source>
        <dbReference type="ARBA" id="ARBA00022553"/>
    </source>
</evidence>
<dbReference type="FunFam" id="3.40.930.10:FF:000009">
    <property type="entry name" value="PTS system, fructose specific IIABC component"/>
    <property type="match status" value="1"/>
</dbReference>
<comment type="subcellular location">
    <subcellularLocation>
        <location evidence="1">Cytoplasm</location>
    </subcellularLocation>
</comment>
<dbReference type="InterPro" id="IPR002178">
    <property type="entry name" value="PTS_EIIA_type-2_dom"/>
</dbReference>
<dbReference type="GO" id="GO:0009401">
    <property type="term" value="P:phosphoenolpyruvate-dependent sugar phosphotransferase system"/>
    <property type="evidence" value="ECO:0007669"/>
    <property type="project" value="UniProtKB-KW"/>
</dbReference>
<evidence type="ECO:0000256" key="1">
    <source>
        <dbReference type="ARBA" id="ARBA00004496"/>
    </source>
</evidence>
<dbReference type="GO" id="GO:0016020">
    <property type="term" value="C:membrane"/>
    <property type="evidence" value="ECO:0007669"/>
    <property type="project" value="InterPro"/>
</dbReference>
<evidence type="ECO:0000256" key="6">
    <source>
        <dbReference type="ARBA" id="ARBA00022683"/>
    </source>
</evidence>
<dbReference type="PANTHER" id="PTHR47738">
    <property type="entry name" value="PTS SYSTEM FRUCTOSE-LIKE EIIA COMPONENT-RELATED"/>
    <property type="match status" value="1"/>
</dbReference>
<dbReference type="GO" id="GO:0008982">
    <property type="term" value="F:protein-N(PI)-phosphohistidine-sugar phosphotransferase activity"/>
    <property type="evidence" value="ECO:0007669"/>
    <property type="project" value="InterPro"/>
</dbReference>
<dbReference type="Gene3D" id="3.40.930.10">
    <property type="entry name" value="Mannitol-specific EII, Chain A"/>
    <property type="match status" value="1"/>
</dbReference>
<dbReference type="NCBIfam" id="TIGR00848">
    <property type="entry name" value="fruA"/>
    <property type="match status" value="1"/>
</dbReference>
<gene>
    <name evidence="8" type="ORF">LUCI_1869</name>
</gene>
<dbReference type="PROSITE" id="PS51094">
    <property type="entry name" value="PTS_EIIA_TYPE_2"/>
    <property type="match status" value="1"/>
</dbReference>
<dbReference type="AlphaFoldDB" id="A0A498R915"/>
<dbReference type="InterPro" id="IPR004715">
    <property type="entry name" value="PTS_IIA_fruc"/>
</dbReference>
<keyword evidence="9" id="KW-1185">Reference proteome</keyword>
<dbReference type="PANTHER" id="PTHR47738:SF2">
    <property type="entry name" value="PTS SYSTEM FRUCTOSE-LIKE EIIA COMPONENT"/>
    <property type="match status" value="1"/>
</dbReference>
<dbReference type="CDD" id="cd00211">
    <property type="entry name" value="PTS_IIA_fru"/>
    <property type="match status" value="1"/>
</dbReference>
<evidence type="ECO:0000259" key="7">
    <source>
        <dbReference type="PROSITE" id="PS51094"/>
    </source>
</evidence>
<dbReference type="InterPro" id="IPR051541">
    <property type="entry name" value="PTS_SugarTrans_NitroReg"/>
</dbReference>
<name>A0A498R915_9FIRM</name>
<dbReference type="Pfam" id="PF00359">
    <property type="entry name" value="PTS_EIIA_2"/>
    <property type="match status" value="1"/>
</dbReference>
<evidence type="ECO:0000313" key="8">
    <source>
        <dbReference type="EMBL" id="VBB06633.1"/>
    </source>
</evidence>
<dbReference type="SUPFAM" id="SSF55804">
    <property type="entry name" value="Phoshotransferase/anion transport protein"/>
    <property type="match status" value="1"/>
</dbReference>
<dbReference type="InterPro" id="IPR016152">
    <property type="entry name" value="PTrfase/Anion_transptr"/>
</dbReference>
<feature type="domain" description="PTS EIIA type-2" evidence="7">
    <location>
        <begin position="1"/>
        <end position="146"/>
    </location>
</feature>
<keyword evidence="5 8" id="KW-0808">Transferase</keyword>